<feature type="transmembrane region" description="Helical" evidence="1">
    <location>
        <begin position="126"/>
        <end position="148"/>
    </location>
</feature>
<dbReference type="Proteomes" id="UP001592530">
    <property type="component" value="Unassembled WGS sequence"/>
</dbReference>
<feature type="transmembrane region" description="Helical" evidence="1">
    <location>
        <begin position="27"/>
        <end position="46"/>
    </location>
</feature>
<dbReference type="InterPro" id="IPR051599">
    <property type="entry name" value="Cell_Envelope_Assoc"/>
</dbReference>
<keyword evidence="1" id="KW-0472">Membrane</keyword>
<evidence type="ECO:0000313" key="4">
    <source>
        <dbReference type="Proteomes" id="UP001592530"/>
    </source>
</evidence>
<reference evidence="3 4" key="1">
    <citation type="submission" date="2024-09" db="EMBL/GenBank/DDBJ databases">
        <authorList>
            <person name="Lee S.D."/>
        </authorList>
    </citation>
    <scope>NUCLEOTIDE SEQUENCE [LARGE SCALE GENOMIC DNA]</scope>
    <source>
        <strain evidence="3 4">N1-3</strain>
    </source>
</reference>
<sequence length="334" mass="35987">MIAFAPAAVFLLFLAIGVLRDRRRLGNAVLLGLVLAALGLGAAVWLRRSDAPLTDEALLVLVLVPVVALGLLPLFLIANGVEMVRKEGRGLGNLLSLLAGIGLLCLELFLGIGLATGSHTLGRISALLVAPVGYLGFLFFCFVSYAFAYGRIRPRRKVDFVVVLGSGLIGGDRVPPLLAGRLERGRRLYLAAEARGAEPLLVTSGGQGPDEKLPEADAMADHLVERGVPAERIIREDRSRTTLETLENSRALMAERRPDYRCVVVTSNYHAFRAAVFARRAGVNGQVVGAPTAAYYWPSATIREFVAVLYAHWLVNLLLCALVTVLAAVGGWWR</sequence>
<comment type="caution">
    <text evidence="3">The sequence shown here is derived from an EMBL/GenBank/DDBJ whole genome shotgun (WGS) entry which is preliminary data.</text>
</comment>
<feature type="transmembrane region" description="Helical" evidence="1">
    <location>
        <begin position="58"/>
        <end position="78"/>
    </location>
</feature>
<feature type="transmembrane region" description="Helical" evidence="1">
    <location>
        <begin position="90"/>
        <end position="114"/>
    </location>
</feature>
<dbReference type="InterPro" id="IPR003848">
    <property type="entry name" value="DUF218"/>
</dbReference>
<feature type="domain" description="DUF218" evidence="2">
    <location>
        <begin position="159"/>
        <end position="305"/>
    </location>
</feature>
<dbReference type="PANTHER" id="PTHR30336">
    <property type="entry name" value="INNER MEMBRANE PROTEIN, PROBABLE PERMEASE"/>
    <property type="match status" value="1"/>
</dbReference>
<keyword evidence="1" id="KW-0812">Transmembrane</keyword>
<keyword evidence="1" id="KW-1133">Transmembrane helix</keyword>
<organism evidence="3 4">
    <name type="scientific">Streptacidiphilus alkalitolerans</name>
    <dbReference type="NCBI Taxonomy" id="3342712"/>
    <lineage>
        <taxon>Bacteria</taxon>
        <taxon>Bacillati</taxon>
        <taxon>Actinomycetota</taxon>
        <taxon>Actinomycetes</taxon>
        <taxon>Kitasatosporales</taxon>
        <taxon>Streptomycetaceae</taxon>
        <taxon>Streptacidiphilus</taxon>
    </lineage>
</organism>
<feature type="transmembrane region" description="Helical" evidence="1">
    <location>
        <begin position="313"/>
        <end position="333"/>
    </location>
</feature>
<protein>
    <submittedName>
        <fullName evidence="3">YdcF family protein</fullName>
    </submittedName>
</protein>
<dbReference type="CDD" id="cd06259">
    <property type="entry name" value="YdcF-like"/>
    <property type="match status" value="1"/>
</dbReference>
<evidence type="ECO:0000256" key="1">
    <source>
        <dbReference type="SAM" id="Phobius"/>
    </source>
</evidence>
<dbReference type="InterPro" id="IPR014729">
    <property type="entry name" value="Rossmann-like_a/b/a_fold"/>
</dbReference>
<gene>
    <name evidence="3" type="ORF">ACEZDB_38460</name>
</gene>
<dbReference type="RefSeq" id="WP_380560228.1">
    <property type="nucleotide sequence ID" value="NZ_JBHEZY010000036.1"/>
</dbReference>
<dbReference type="Gene3D" id="3.40.50.620">
    <property type="entry name" value="HUPs"/>
    <property type="match status" value="1"/>
</dbReference>
<accession>A0ABV6XEB1</accession>
<dbReference type="EMBL" id="JBHEZY010000036">
    <property type="protein sequence ID" value="MFC1436532.1"/>
    <property type="molecule type" value="Genomic_DNA"/>
</dbReference>
<evidence type="ECO:0000313" key="3">
    <source>
        <dbReference type="EMBL" id="MFC1436532.1"/>
    </source>
</evidence>
<proteinExistence type="predicted"/>
<dbReference type="Pfam" id="PF02698">
    <property type="entry name" value="DUF218"/>
    <property type="match status" value="1"/>
</dbReference>
<dbReference type="PANTHER" id="PTHR30336:SF18">
    <property type="entry name" value="MEMBRANE PROTEIN"/>
    <property type="match status" value="1"/>
</dbReference>
<evidence type="ECO:0000259" key="2">
    <source>
        <dbReference type="Pfam" id="PF02698"/>
    </source>
</evidence>
<name>A0ABV6XEB1_9ACTN</name>